<feature type="transmembrane region" description="Helical" evidence="3">
    <location>
        <begin position="21"/>
        <end position="46"/>
    </location>
</feature>
<dbReference type="Pfam" id="PF07690">
    <property type="entry name" value="MFS_1"/>
    <property type="match status" value="1"/>
</dbReference>
<name>A0A6P5LLH4_PHACI</name>
<dbReference type="InterPro" id="IPR011701">
    <property type="entry name" value="MFS"/>
</dbReference>
<sequence length="427" mass="47021">MLKGTKSRPYAEPLDGGWGWMIVFHFFLVNMLLMGLTKTFAIFFVVFQEEFGGTSEEIGWIGSLLSSLRFIAGLGSACMYHAASVIMAKYFKKRLALSMAVARSGMGLTFLLAPLTKILIDEYDWPGTLVLFGGISLNLVPSSMLLRPISIKREEHMATRSTDAESPPEVPAGKDGQPPSPGNCLVSKDEPTGQGAAISGCQDNDEAVFSNKPRFYKQLIDNSPLKNPLFYIFTWCMLFSQLAYFIPIFHLVARAKTLGIDTMDASYLISMAGMTETLMQLLSGWVADQNWIKNYQYYKAYLILCGITNLLAPLATTFPLLMTYSIFFAIFCGCYLAMMLPVMADFTGNSTLNRFLGFAAFFAGLVILSGPPIAGNYLPSEGINRKVLIHAKFLSTIYQKGTISFLTCFLVFSSSSSPNGLCALLQT</sequence>
<dbReference type="PANTHER" id="PTHR11360">
    <property type="entry name" value="MONOCARBOXYLATE TRANSPORTER"/>
    <property type="match status" value="1"/>
</dbReference>
<dbReference type="Gene3D" id="1.20.1250.20">
    <property type="entry name" value="MFS general substrate transporter like domains"/>
    <property type="match status" value="2"/>
</dbReference>
<evidence type="ECO:0000256" key="3">
    <source>
        <dbReference type="SAM" id="Phobius"/>
    </source>
</evidence>
<feature type="transmembrane region" description="Helical" evidence="3">
    <location>
        <begin position="58"/>
        <end position="83"/>
    </location>
</feature>
<feature type="region of interest" description="Disordered" evidence="2">
    <location>
        <begin position="156"/>
        <end position="196"/>
    </location>
</feature>
<dbReference type="AlphaFoldDB" id="A0A6P5LLH4"/>
<dbReference type="Proteomes" id="UP000515140">
    <property type="component" value="Unplaced"/>
</dbReference>
<feature type="transmembrane region" description="Helical" evidence="3">
    <location>
        <begin position="125"/>
        <end position="146"/>
    </location>
</feature>
<evidence type="ECO:0000256" key="1">
    <source>
        <dbReference type="ARBA" id="ARBA00004141"/>
    </source>
</evidence>
<dbReference type="GeneID" id="110218328"/>
<proteinExistence type="predicted"/>
<keyword evidence="3" id="KW-0472">Membrane</keyword>
<dbReference type="PANTHER" id="PTHR11360:SF14">
    <property type="entry name" value="MONOCARBOXYLATE TRANSPORTER 5"/>
    <property type="match status" value="1"/>
</dbReference>
<feature type="transmembrane region" description="Helical" evidence="3">
    <location>
        <begin position="355"/>
        <end position="374"/>
    </location>
</feature>
<feature type="transmembrane region" description="Helical" evidence="3">
    <location>
        <begin position="298"/>
        <end position="315"/>
    </location>
</feature>
<protein>
    <submittedName>
        <fullName evidence="5">Monocarboxylate transporter 5 isoform X4</fullName>
    </submittedName>
</protein>
<dbReference type="SUPFAM" id="SSF103473">
    <property type="entry name" value="MFS general substrate transporter"/>
    <property type="match status" value="1"/>
</dbReference>
<feature type="transmembrane region" description="Helical" evidence="3">
    <location>
        <begin position="95"/>
        <end position="113"/>
    </location>
</feature>
<keyword evidence="3" id="KW-1133">Transmembrane helix</keyword>
<dbReference type="CTD" id="9122"/>
<keyword evidence="4" id="KW-1185">Reference proteome</keyword>
<accession>A0A6P5LLH4</accession>
<feature type="transmembrane region" description="Helical" evidence="3">
    <location>
        <begin position="229"/>
        <end position="253"/>
    </location>
</feature>
<dbReference type="InterPro" id="IPR050327">
    <property type="entry name" value="Proton-linked_MCT"/>
</dbReference>
<keyword evidence="3" id="KW-0812">Transmembrane</keyword>
<evidence type="ECO:0000256" key="2">
    <source>
        <dbReference type="SAM" id="MobiDB-lite"/>
    </source>
</evidence>
<comment type="subcellular location">
    <subcellularLocation>
        <location evidence="1">Membrane</location>
        <topology evidence="1">Multi-pass membrane protein</topology>
    </subcellularLocation>
</comment>
<dbReference type="InterPro" id="IPR036259">
    <property type="entry name" value="MFS_trans_sf"/>
</dbReference>
<feature type="transmembrane region" description="Helical" evidence="3">
    <location>
        <begin position="321"/>
        <end position="343"/>
    </location>
</feature>
<reference evidence="5" key="1">
    <citation type="submission" date="2025-08" db="UniProtKB">
        <authorList>
            <consortium name="RefSeq"/>
        </authorList>
    </citation>
    <scope>IDENTIFICATION</scope>
    <source>
        <tissue evidence="5">Spleen</tissue>
    </source>
</reference>
<dbReference type="RefSeq" id="XP_020856661.1">
    <property type="nucleotide sequence ID" value="XM_021001002.1"/>
</dbReference>
<gene>
    <name evidence="5" type="primary">SLC16A4</name>
</gene>
<organism evidence="4 5">
    <name type="scientific">Phascolarctos cinereus</name>
    <name type="common">Koala</name>
    <dbReference type="NCBI Taxonomy" id="38626"/>
    <lineage>
        <taxon>Eukaryota</taxon>
        <taxon>Metazoa</taxon>
        <taxon>Chordata</taxon>
        <taxon>Craniata</taxon>
        <taxon>Vertebrata</taxon>
        <taxon>Euteleostomi</taxon>
        <taxon>Mammalia</taxon>
        <taxon>Metatheria</taxon>
        <taxon>Diprotodontia</taxon>
        <taxon>Phascolarctidae</taxon>
        <taxon>Phascolarctos</taxon>
    </lineage>
</organism>
<evidence type="ECO:0000313" key="5">
    <source>
        <dbReference type="RefSeq" id="XP_020856661.1"/>
    </source>
</evidence>
<dbReference type="GO" id="GO:0016020">
    <property type="term" value="C:membrane"/>
    <property type="evidence" value="ECO:0007669"/>
    <property type="project" value="UniProtKB-SubCell"/>
</dbReference>
<dbReference type="GO" id="GO:0008028">
    <property type="term" value="F:monocarboxylic acid transmembrane transporter activity"/>
    <property type="evidence" value="ECO:0007669"/>
    <property type="project" value="TreeGrafter"/>
</dbReference>
<feature type="transmembrane region" description="Helical" evidence="3">
    <location>
        <begin position="265"/>
        <end position="286"/>
    </location>
</feature>
<feature type="transmembrane region" description="Helical" evidence="3">
    <location>
        <begin position="403"/>
        <end position="425"/>
    </location>
</feature>
<evidence type="ECO:0000313" key="4">
    <source>
        <dbReference type="Proteomes" id="UP000515140"/>
    </source>
</evidence>